<evidence type="ECO:0000313" key="2">
    <source>
        <dbReference type="EMBL" id="ELP71266.1"/>
    </source>
</evidence>
<proteinExistence type="predicted"/>
<reference evidence="2 3" key="1">
    <citation type="journal article" date="2011" name="Plasmid">
        <title>Streptomyces turgidiscabies Car8 contains a modular pathogenicity island that shares virulence genes with other actinobacterial plant pathogens.</title>
        <authorList>
            <person name="Huguet-Tapia J.C."/>
            <person name="Badger J.H."/>
            <person name="Loria R."/>
            <person name="Pettis G.S."/>
        </authorList>
    </citation>
    <scope>NUCLEOTIDE SEQUENCE [LARGE SCALE GENOMIC DNA]</scope>
    <source>
        <strain evidence="2 3">Car8</strain>
    </source>
</reference>
<dbReference type="EMBL" id="AEJB01000009">
    <property type="protein sequence ID" value="ELP71266.1"/>
    <property type="molecule type" value="Genomic_DNA"/>
</dbReference>
<organism evidence="2 3">
    <name type="scientific">Streptomyces turgidiscabies (strain Car8)</name>
    <dbReference type="NCBI Taxonomy" id="698760"/>
    <lineage>
        <taxon>Bacteria</taxon>
        <taxon>Bacillati</taxon>
        <taxon>Actinomycetota</taxon>
        <taxon>Actinomycetes</taxon>
        <taxon>Kitasatosporales</taxon>
        <taxon>Streptomycetaceae</taxon>
        <taxon>Streptomyces</taxon>
    </lineage>
</organism>
<dbReference type="AlphaFoldDB" id="L7FJK8"/>
<keyword evidence="3" id="KW-1185">Reference proteome</keyword>
<accession>L7FJK8</accession>
<dbReference type="Proteomes" id="UP000010931">
    <property type="component" value="Unassembled WGS sequence"/>
</dbReference>
<gene>
    <name evidence="2" type="ORF">STRTUCAR8_09841</name>
</gene>
<feature type="region of interest" description="Disordered" evidence="1">
    <location>
        <begin position="1"/>
        <end position="42"/>
    </location>
</feature>
<sequence>ARAASAGGTPADVSRHIASSTATSGGAHRRWRPSGRMAGPMP</sequence>
<comment type="caution">
    <text evidence="2">The sequence shown here is derived from an EMBL/GenBank/DDBJ whole genome shotgun (WGS) entry which is preliminary data.</text>
</comment>
<name>L7FJK8_STRT8</name>
<protein>
    <submittedName>
        <fullName evidence="2">Uncharacterized protein</fullName>
    </submittedName>
</protein>
<evidence type="ECO:0000256" key="1">
    <source>
        <dbReference type="SAM" id="MobiDB-lite"/>
    </source>
</evidence>
<feature type="non-terminal residue" evidence="2">
    <location>
        <position position="1"/>
    </location>
</feature>
<evidence type="ECO:0000313" key="3">
    <source>
        <dbReference type="Proteomes" id="UP000010931"/>
    </source>
</evidence>